<accession>A0A9W6Q7L6</accession>
<evidence type="ECO:0008006" key="4">
    <source>
        <dbReference type="Google" id="ProtNLM"/>
    </source>
</evidence>
<gene>
    <name evidence="2" type="ORF">Kpho02_23430</name>
</gene>
<comment type="caution">
    <text evidence="2">The sequence shown here is derived from an EMBL/GenBank/DDBJ whole genome shotgun (WGS) entry which is preliminary data.</text>
</comment>
<dbReference type="RefSeq" id="WP_285735891.1">
    <property type="nucleotide sequence ID" value="NZ_BSSA01000006.1"/>
</dbReference>
<keyword evidence="1" id="KW-1133">Transmembrane helix</keyword>
<keyword evidence="1" id="KW-0812">Transmembrane</keyword>
<evidence type="ECO:0000313" key="2">
    <source>
        <dbReference type="EMBL" id="GLW70044.1"/>
    </source>
</evidence>
<protein>
    <recommendedName>
        <fullName evidence="4">PH domain-containing protein</fullName>
    </recommendedName>
</protein>
<feature type="transmembrane region" description="Helical" evidence="1">
    <location>
        <begin position="248"/>
        <end position="268"/>
    </location>
</feature>
<reference evidence="2" key="1">
    <citation type="submission" date="2023-02" db="EMBL/GenBank/DDBJ databases">
        <title>Kitasatospora phosalacinea NBRC 14627.</title>
        <authorList>
            <person name="Ichikawa N."/>
            <person name="Sato H."/>
            <person name="Tonouchi N."/>
        </authorList>
    </citation>
    <scope>NUCLEOTIDE SEQUENCE</scope>
    <source>
        <strain evidence="2">NBRC 14627</strain>
    </source>
</reference>
<proteinExistence type="predicted"/>
<evidence type="ECO:0000256" key="1">
    <source>
        <dbReference type="SAM" id="Phobius"/>
    </source>
</evidence>
<organism evidence="2 3">
    <name type="scientific">Kitasatospora phosalacinea</name>
    <dbReference type="NCBI Taxonomy" id="2065"/>
    <lineage>
        <taxon>Bacteria</taxon>
        <taxon>Bacillati</taxon>
        <taxon>Actinomycetota</taxon>
        <taxon>Actinomycetes</taxon>
        <taxon>Kitasatosporales</taxon>
        <taxon>Streptomycetaceae</taxon>
        <taxon>Kitasatospora</taxon>
    </lineage>
</organism>
<name>A0A9W6Q7L6_9ACTN</name>
<feature type="transmembrane region" description="Helical" evidence="1">
    <location>
        <begin position="59"/>
        <end position="77"/>
    </location>
</feature>
<keyword evidence="1" id="KW-0472">Membrane</keyword>
<feature type="transmembrane region" description="Helical" evidence="1">
    <location>
        <begin position="223"/>
        <end position="242"/>
    </location>
</feature>
<sequence length="379" mass="41013">MTDASDGTRLLPGERVLWEGRRGPRTWSASEDGMLLLLLLFLVGSVPTVFLGTASNRTFPLLAAAAALCLAGLALAARRRLDRNPDRYLLTDRRLVVSTGDGRTSASYGLHHLDAPQLVPRGPRRSEVRFGAPAGYGNASRTLPPLPQPVLHGLPAAEAPHVLELATAAHRAVLSGTLPPLPAPPAIALPGIYARAVRLMPGERVHWTGQPVDPPLWLSPYEAAVTGLPALMGLFGLGVFITRTHLPWPLALLPVLAGLVSESVRLLGRQRRIRASRYVLTDRRLIVLVHGRVLAAPPHAVRPTLLRHDRVLQLVPRTSRRFLFEPRRTWDLDPVSPISPATLVALPDPAAAHLLLACTLLPRLHPAAERADAERPVTG</sequence>
<evidence type="ECO:0000313" key="3">
    <source>
        <dbReference type="Proteomes" id="UP001165041"/>
    </source>
</evidence>
<dbReference type="EMBL" id="BSSA01000006">
    <property type="protein sequence ID" value="GLW70044.1"/>
    <property type="molecule type" value="Genomic_DNA"/>
</dbReference>
<dbReference type="Proteomes" id="UP001165041">
    <property type="component" value="Unassembled WGS sequence"/>
</dbReference>
<dbReference type="AlphaFoldDB" id="A0A9W6Q7L6"/>
<feature type="transmembrane region" description="Helical" evidence="1">
    <location>
        <begin position="34"/>
        <end position="53"/>
    </location>
</feature>